<evidence type="ECO:0000256" key="3">
    <source>
        <dbReference type="ARBA" id="ARBA00022692"/>
    </source>
</evidence>
<gene>
    <name evidence="8" type="ORF">GCM10022229_13350</name>
</gene>
<proteinExistence type="predicted"/>
<dbReference type="Proteomes" id="UP001501727">
    <property type="component" value="Unassembled WGS sequence"/>
</dbReference>
<dbReference type="RefSeq" id="WP_344759195.1">
    <property type="nucleotide sequence ID" value="NZ_BAAAZU010000006.1"/>
</dbReference>
<feature type="transmembrane region" description="Helical" evidence="6">
    <location>
        <begin position="12"/>
        <end position="30"/>
    </location>
</feature>
<comment type="caution">
    <text evidence="8">The sequence shown here is derived from an EMBL/GenBank/DDBJ whole genome shotgun (WGS) entry which is preliminary data.</text>
</comment>
<dbReference type="EMBL" id="BAAAZU010000006">
    <property type="protein sequence ID" value="GAA3921013.1"/>
    <property type="molecule type" value="Genomic_DNA"/>
</dbReference>
<keyword evidence="4 6" id="KW-1133">Transmembrane helix</keyword>
<comment type="subcellular location">
    <subcellularLocation>
        <location evidence="1">Cell membrane</location>
        <topology evidence="1">Multi-pass membrane protein</topology>
    </subcellularLocation>
</comment>
<accession>A0ABP7MEG6</accession>
<keyword evidence="5 6" id="KW-0472">Membrane</keyword>
<dbReference type="Pfam" id="PF00884">
    <property type="entry name" value="Sulfatase"/>
    <property type="match status" value="1"/>
</dbReference>
<feature type="transmembrane region" description="Helical" evidence="6">
    <location>
        <begin position="114"/>
        <end position="138"/>
    </location>
</feature>
<evidence type="ECO:0000313" key="8">
    <source>
        <dbReference type="EMBL" id="GAA3921013.1"/>
    </source>
</evidence>
<dbReference type="Gene3D" id="3.40.720.10">
    <property type="entry name" value="Alkaline Phosphatase, subunit A"/>
    <property type="match status" value="1"/>
</dbReference>
<dbReference type="CDD" id="cd16015">
    <property type="entry name" value="LTA_synthase"/>
    <property type="match status" value="1"/>
</dbReference>
<feature type="transmembrane region" description="Helical" evidence="6">
    <location>
        <begin position="42"/>
        <end position="62"/>
    </location>
</feature>
<feature type="transmembrane region" description="Helical" evidence="6">
    <location>
        <begin position="74"/>
        <end position="94"/>
    </location>
</feature>
<dbReference type="InterPro" id="IPR000917">
    <property type="entry name" value="Sulfatase_N"/>
</dbReference>
<evidence type="ECO:0000313" key="9">
    <source>
        <dbReference type="Proteomes" id="UP001501727"/>
    </source>
</evidence>
<name>A0ABP7MEG6_9GAMM</name>
<dbReference type="PANTHER" id="PTHR47371:SF3">
    <property type="entry name" value="PHOSPHOGLYCEROL TRANSFERASE I"/>
    <property type="match status" value="1"/>
</dbReference>
<evidence type="ECO:0000256" key="2">
    <source>
        <dbReference type="ARBA" id="ARBA00022475"/>
    </source>
</evidence>
<dbReference type="InterPro" id="IPR050448">
    <property type="entry name" value="OpgB/LTA_synthase_biosynth"/>
</dbReference>
<keyword evidence="3 6" id="KW-0812">Transmembrane</keyword>
<sequence>MPKALIARYYRPFFLLALYAVYAVVLFWVVGIRDPGEADRSVARLLAPLVELGLAGLLCAGCMRMALRGRRWPWLLLSALVAAVVAVVYLAQVYSLYVSSNFISVLAMQNADSVAFIESTLLRVGGVLVVAWVVLFWLSSRLASSVPAPQHGLAVRCRALWYVAMLSACALVFTYLLFIQGNSLRLEPGFRQSPLANLAVNTFRFAFPDAAGSALADGGEAAPDRLCFDYSRLDADYPFLRERAFDKPLPFPGTEAAGTRKPNIIVIFAEGLSARLVGAYGGTHPGLTPNLDRLASQSMRVDDYFNHTAATFRGLEGQLSSGFSFSGGGGKEGWNHAGNRATLAAIHRQTIPRIVGGAGYDSYMFVPHLRQRPIIKMLSTLGFTRVYAQQAIEGELLDDRGHVRPGTSGLDDQSIFRGLVAFLQQREEAGDEQPFFAATYNIGTHAFLQHSADDVAYGKEPDPILDKMHNFDAAFGEFLRYFLASGYARDTLLVVTADHATYPEPPYREVVGDDLKPYFVDRIPLLVHDPYHVLPETFDARGRNSLDLAPTVLQLAGVQSQRNAFLGASLFEPRRLPLGIAAEGAKYYMTVPEGVFGMGEEPEAYRAMFECEVAVVRRYYEAERDNRIFPAPADRRGAAAARSGVPPH</sequence>
<reference evidence="9" key="1">
    <citation type="journal article" date="2019" name="Int. J. Syst. Evol. Microbiol.">
        <title>The Global Catalogue of Microorganisms (GCM) 10K type strain sequencing project: providing services to taxonomists for standard genome sequencing and annotation.</title>
        <authorList>
            <consortium name="The Broad Institute Genomics Platform"/>
            <consortium name="The Broad Institute Genome Sequencing Center for Infectious Disease"/>
            <person name="Wu L."/>
            <person name="Ma J."/>
        </authorList>
    </citation>
    <scope>NUCLEOTIDE SEQUENCE [LARGE SCALE GENOMIC DNA]</scope>
    <source>
        <strain evidence="9">JCM 16916</strain>
    </source>
</reference>
<evidence type="ECO:0000259" key="7">
    <source>
        <dbReference type="Pfam" id="PF00884"/>
    </source>
</evidence>
<feature type="transmembrane region" description="Helical" evidence="6">
    <location>
        <begin position="159"/>
        <end position="178"/>
    </location>
</feature>
<evidence type="ECO:0000256" key="1">
    <source>
        <dbReference type="ARBA" id="ARBA00004651"/>
    </source>
</evidence>
<feature type="domain" description="Sulfatase N-terminal" evidence="7">
    <location>
        <begin position="262"/>
        <end position="558"/>
    </location>
</feature>
<evidence type="ECO:0000256" key="5">
    <source>
        <dbReference type="ARBA" id="ARBA00023136"/>
    </source>
</evidence>
<dbReference type="PANTHER" id="PTHR47371">
    <property type="entry name" value="LIPOTEICHOIC ACID SYNTHASE"/>
    <property type="match status" value="1"/>
</dbReference>
<keyword evidence="9" id="KW-1185">Reference proteome</keyword>
<organism evidence="8 9">
    <name type="scientific">Luteimonas lutimaris</name>
    <dbReference type="NCBI Taxonomy" id="698645"/>
    <lineage>
        <taxon>Bacteria</taxon>
        <taxon>Pseudomonadati</taxon>
        <taxon>Pseudomonadota</taxon>
        <taxon>Gammaproteobacteria</taxon>
        <taxon>Lysobacterales</taxon>
        <taxon>Lysobacteraceae</taxon>
        <taxon>Luteimonas</taxon>
    </lineage>
</organism>
<keyword evidence="2" id="KW-1003">Cell membrane</keyword>
<evidence type="ECO:0000256" key="4">
    <source>
        <dbReference type="ARBA" id="ARBA00022989"/>
    </source>
</evidence>
<protein>
    <recommendedName>
        <fullName evidence="7">Sulfatase N-terminal domain-containing protein</fullName>
    </recommendedName>
</protein>
<evidence type="ECO:0000256" key="6">
    <source>
        <dbReference type="SAM" id="Phobius"/>
    </source>
</evidence>
<dbReference type="InterPro" id="IPR017850">
    <property type="entry name" value="Alkaline_phosphatase_core_sf"/>
</dbReference>
<dbReference type="SUPFAM" id="SSF53649">
    <property type="entry name" value="Alkaline phosphatase-like"/>
    <property type="match status" value="1"/>
</dbReference>